<proteinExistence type="predicted"/>
<reference evidence="2" key="1">
    <citation type="submission" date="2020-05" db="EMBL/GenBank/DDBJ databases">
        <authorList>
            <person name="Chiriac C."/>
            <person name="Salcher M."/>
            <person name="Ghai R."/>
            <person name="Kavagutti S V."/>
        </authorList>
    </citation>
    <scope>NUCLEOTIDE SEQUENCE</scope>
</reference>
<protein>
    <submittedName>
        <fullName evidence="2">Unannotated protein</fullName>
    </submittedName>
</protein>
<dbReference type="AlphaFoldDB" id="A0A6J6C600"/>
<dbReference type="GO" id="GO:0008482">
    <property type="term" value="F:sulfite oxidase activity"/>
    <property type="evidence" value="ECO:0007669"/>
    <property type="project" value="TreeGrafter"/>
</dbReference>
<dbReference type="Gene3D" id="3.90.420.10">
    <property type="entry name" value="Oxidoreductase, molybdopterin-binding domain"/>
    <property type="match status" value="1"/>
</dbReference>
<accession>A0A6J6C600</accession>
<dbReference type="Pfam" id="PF00174">
    <property type="entry name" value="Oxidored_molyb"/>
    <property type="match status" value="1"/>
</dbReference>
<dbReference type="PANTHER" id="PTHR19372:SF7">
    <property type="entry name" value="SULFITE OXIDASE, MITOCHONDRIAL"/>
    <property type="match status" value="1"/>
</dbReference>
<dbReference type="InterPro" id="IPR036374">
    <property type="entry name" value="OxRdtase_Mopterin-bd_sf"/>
</dbReference>
<dbReference type="SUPFAM" id="SSF81296">
    <property type="entry name" value="E set domains"/>
    <property type="match status" value="1"/>
</dbReference>
<sequence length="355" mass="38679">MQISRRSLFKAAGAIGAVTLSATASAKIFSQKAVEQINRTKALIPKPFKSLPPPPLDPALQTPGLSPLFTPNQDFFRIDTAYTVPQVSLDTWKLEINGLVSKPITLTYDQLIARPTFELDDTIACVSNEVGGRLIGNARWQGIRLDDLINEAQPDSSADQVMGYSVDGFSAGFPLAALDGRDAMIAVAMNGEALPDKHGWPARIIVPGLFGYVSATKWLTRIELTRFDQKHGYWIQRGWSERGPIKLQSRIDTPLDYGEVAVGPVAIAGVAWAPLVGISKIEVQIDDQPWRTAVLGPEIAKTTWRQWWIDWNATKGAHQVTVRAIDGAGNKQSTANVPIDPNGAEGLHTITVQVI</sequence>
<gene>
    <name evidence="2" type="ORF">UFOPK1412_00932</name>
</gene>
<dbReference type="EMBL" id="CAEZSI010000143">
    <property type="protein sequence ID" value="CAB4545963.1"/>
    <property type="molecule type" value="Genomic_DNA"/>
</dbReference>
<dbReference type="GO" id="GO:0006790">
    <property type="term" value="P:sulfur compound metabolic process"/>
    <property type="evidence" value="ECO:0007669"/>
    <property type="project" value="TreeGrafter"/>
</dbReference>
<dbReference type="InterPro" id="IPR000572">
    <property type="entry name" value="OxRdtase_Mopterin-bd_dom"/>
</dbReference>
<dbReference type="Gene3D" id="2.60.40.650">
    <property type="match status" value="1"/>
</dbReference>
<dbReference type="SUPFAM" id="SSF56524">
    <property type="entry name" value="Oxidoreductase molybdopterin-binding domain"/>
    <property type="match status" value="1"/>
</dbReference>
<dbReference type="PANTHER" id="PTHR19372">
    <property type="entry name" value="SULFITE REDUCTASE"/>
    <property type="match status" value="1"/>
</dbReference>
<evidence type="ECO:0000313" key="2">
    <source>
        <dbReference type="EMBL" id="CAB4545963.1"/>
    </source>
</evidence>
<dbReference type="GO" id="GO:0043546">
    <property type="term" value="F:molybdopterin cofactor binding"/>
    <property type="evidence" value="ECO:0007669"/>
    <property type="project" value="TreeGrafter"/>
</dbReference>
<dbReference type="InterPro" id="IPR006311">
    <property type="entry name" value="TAT_signal"/>
</dbReference>
<name>A0A6J6C600_9ZZZZ</name>
<dbReference type="PROSITE" id="PS51318">
    <property type="entry name" value="TAT"/>
    <property type="match status" value="1"/>
</dbReference>
<organism evidence="2">
    <name type="scientific">freshwater metagenome</name>
    <dbReference type="NCBI Taxonomy" id="449393"/>
    <lineage>
        <taxon>unclassified sequences</taxon>
        <taxon>metagenomes</taxon>
        <taxon>ecological metagenomes</taxon>
    </lineage>
</organism>
<dbReference type="GO" id="GO:0020037">
    <property type="term" value="F:heme binding"/>
    <property type="evidence" value="ECO:0007669"/>
    <property type="project" value="TreeGrafter"/>
</dbReference>
<feature type="domain" description="Oxidoreductase molybdopterin-binding" evidence="1">
    <location>
        <begin position="83"/>
        <end position="234"/>
    </location>
</feature>
<dbReference type="InterPro" id="IPR014756">
    <property type="entry name" value="Ig_E-set"/>
</dbReference>
<evidence type="ECO:0000259" key="1">
    <source>
        <dbReference type="Pfam" id="PF00174"/>
    </source>
</evidence>